<gene>
    <name evidence="2" type="ORF">DEO72_LG2g2956</name>
</gene>
<sequence length="364" mass="40750">MRLQDLTIRIRIMRHHHKTMELSPSNEASPRGLRGITPLQEAPPRGLRGITSWPGGTTMILAWNYVLISRHHRELSPRGVLTSAHINKVDDHRNREDHAQHTSKQRVFTETRPYRLFRFPNRANPSLFIIFSLANALRHRALRHDCILRCPPSPIAPPSTKLASPVLLRHRTAGEKEADSATVTPPSRPHCTLRRASVAPSCVPPSRRLCCALFRASVAPSVVPPSPYFATVPHNHHLATNVALLLRATTPTNSSLAQPRSTHLHNPLLELWCSSIRRQGLVLDYSQVRTVAATDNLAQASLSRLDEVSRGSPRPSRANGRPSDPLSFEQASVSLKRGESCLSENMQRSLFQIHELSPRRRELA</sequence>
<name>A0A4D6L2C0_VIGUN</name>
<accession>A0A4D6L2C0</accession>
<organism evidence="2 3">
    <name type="scientific">Vigna unguiculata</name>
    <name type="common">Cowpea</name>
    <dbReference type="NCBI Taxonomy" id="3917"/>
    <lineage>
        <taxon>Eukaryota</taxon>
        <taxon>Viridiplantae</taxon>
        <taxon>Streptophyta</taxon>
        <taxon>Embryophyta</taxon>
        <taxon>Tracheophyta</taxon>
        <taxon>Spermatophyta</taxon>
        <taxon>Magnoliopsida</taxon>
        <taxon>eudicotyledons</taxon>
        <taxon>Gunneridae</taxon>
        <taxon>Pentapetalae</taxon>
        <taxon>rosids</taxon>
        <taxon>fabids</taxon>
        <taxon>Fabales</taxon>
        <taxon>Fabaceae</taxon>
        <taxon>Papilionoideae</taxon>
        <taxon>50 kb inversion clade</taxon>
        <taxon>NPAAA clade</taxon>
        <taxon>indigoferoid/millettioid clade</taxon>
        <taxon>Phaseoleae</taxon>
        <taxon>Vigna</taxon>
    </lineage>
</organism>
<feature type="region of interest" description="Disordered" evidence="1">
    <location>
        <begin position="20"/>
        <end position="47"/>
    </location>
</feature>
<dbReference type="Proteomes" id="UP000501690">
    <property type="component" value="Linkage Group LG2"/>
</dbReference>
<feature type="region of interest" description="Disordered" evidence="1">
    <location>
        <begin position="304"/>
        <end position="330"/>
    </location>
</feature>
<keyword evidence="3" id="KW-1185">Reference proteome</keyword>
<dbReference type="EMBL" id="CP039346">
    <property type="protein sequence ID" value="QCD82616.1"/>
    <property type="molecule type" value="Genomic_DNA"/>
</dbReference>
<evidence type="ECO:0000256" key="1">
    <source>
        <dbReference type="SAM" id="MobiDB-lite"/>
    </source>
</evidence>
<evidence type="ECO:0000313" key="2">
    <source>
        <dbReference type="EMBL" id="QCD82616.1"/>
    </source>
</evidence>
<protein>
    <submittedName>
        <fullName evidence="2">Uncharacterized protein</fullName>
    </submittedName>
</protein>
<proteinExistence type="predicted"/>
<evidence type="ECO:0000313" key="3">
    <source>
        <dbReference type="Proteomes" id="UP000501690"/>
    </source>
</evidence>
<reference evidence="2 3" key="1">
    <citation type="submission" date="2019-04" db="EMBL/GenBank/DDBJ databases">
        <title>An improved genome assembly and genetic linkage map for asparagus bean, Vigna unguiculata ssp. sesquipedialis.</title>
        <authorList>
            <person name="Xia Q."/>
            <person name="Zhang R."/>
            <person name="Dong Y."/>
        </authorList>
    </citation>
    <scope>NUCLEOTIDE SEQUENCE [LARGE SCALE GENOMIC DNA]</scope>
    <source>
        <tissue evidence="2">Leaf</tissue>
    </source>
</reference>
<dbReference type="AlphaFoldDB" id="A0A4D6L2C0"/>